<dbReference type="Pfam" id="PF11557">
    <property type="entry name" value="Omp_AT"/>
    <property type="match status" value="1"/>
</dbReference>
<accession>A0ABT8VXA5</accession>
<feature type="signal peptide" evidence="1">
    <location>
        <begin position="1"/>
        <end position="18"/>
    </location>
</feature>
<feature type="chain" id="PRO_5047413855" evidence="1">
    <location>
        <begin position="19"/>
        <end position="327"/>
    </location>
</feature>
<keyword evidence="4" id="KW-1185">Reference proteome</keyword>
<proteinExistence type="predicted"/>
<reference evidence="3" key="1">
    <citation type="submission" date="2023-07" db="EMBL/GenBank/DDBJ databases">
        <title>Marinobacter sp. chi1 genome sequencing and assembly.</title>
        <authorList>
            <person name="Park S."/>
        </authorList>
    </citation>
    <scope>NUCLEOTIDE SEQUENCE</scope>
    <source>
        <strain evidence="3">Chi1</strain>
    </source>
</reference>
<keyword evidence="1" id="KW-0732">Signal</keyword>
<evidence type="ECO:0000313" key="4">
    <source>
        <dbReference type="Proteomes" id="UP001168640"/>
    </source>
</evidence>
<dbReference type="InterPro" id="IPR021621">
    <property type="entry name" value="Omp_AT"/>
</dbReference>
<sequence>MKTTVLCLISLLVFSVHADELEDIVRTELAETFSLASFLTNGETLRFGVWDFNPNDFIKLEDPEFGSAESSELRRSIQNVLMPLTVETGLPEWNSSLTWGGSLSFLEVKQEGRLIVAEDENSPVDRVTNRVFSVGAHALWDYFFRPQWHLRARLEGRWMRYRNDTDFRSPASRNVRPILDNLVTNISVKALMSETALGTRYLSYWNNSIWNWTADIHYLAGDTYDTDIPAHDTQPEAWFSRAGVRIKDPSMLPFWRDQSLWLEAYRVDLGGDLDGQLGNNHYYEVGGGWQMELPGWFGYFESVAVGINLNYGSVLRGGTLVFLFNEE</sequence>
<dbReference type="RefSeq" id="WP_302908732.1">
    <property type="nucleotide sequence ID" value="NZ_JAUMIS010000001.1"/>
</dbReference>
<evidence type="ECO:0000259" key="2">
    <source>
        <dbReference type="Pfam" id="PF11557"/>
    </source>
</evidence>
<organism evidence="3 4">
    <name type="scientific">Marinobacter suaedae</name>
    <dbReference type="NCBI Taxonomy" id="3057675"/>
    <lineage>
        <taxon>Bacteria</taxon>
        <taxon>Pseudomonadati</taxon>
        <taxon>Pseudomonadota</taxon>
        <taxon>Gammaproteobacteria</taxon>
        <taxon>Pseudomonadales</taxon>
        <taxon>Marinobacteraceae</taxon>
        <taxon>Marinobacter</taxon>
    </lineage>
</organism>
<protein>
    <submittedName>
        <fullName evidence="3">Solitary outer membrane autotransporter beta-barrel domain</fullName>
    </submittedName>
</protein>
<evidence type="ECO:0000256" key="1">
    <source>
        <dbReference type="SAM" id="SignalP"/>
    </source>
</evidence>
<dbReference type="Proteomes" id="UP001168640">
    <property type="component" value="Unassembled WGS sequence"/>
</dbReference>
<feature type="domain" description="Solitary outer membrane autotransporter-like beta-barrel" evidence="2">
    <location>
        <begin position="6"/>
        <end position="326"/>
    </location>
</feature>
<dbReference type="EMBL" id="JAUMIS010000001">
    <property type="protein sequence ID" value="MDO3720555.1"/>
    <property type="molecule type" value="Genomic_DNA"/>
</dbReference>
<name>A0ABT8VXA5_9GAMM</name>
<gene>
    <name evidence="3" type="ORF">QVZ43_02405</name>
</gene>
<evidence type="ECO:0000313" key="3">
    <source>
        <dbReference type="EMBL" id="MDO3720555.1"/>
    </source>
</evidence>
<comment type="caution">
    <text evidence="3">The sequence shown here is derived from an EMBL/GenBank/DDBJ whole genome shotgun (WGS) entry which is preliminary data.</text>
</comment>